<dbReference type="InterPro" id="IPR050161">
    <property type="entry name" value="Siro_Cobalamin_biosynth"/>
</dbReference>
<dbReference type="InterPro" id="IPR006367">
    <property type="entry name" value="Sirohaem_synthase_N"/>
</dbReference>
<dbReference type="InterPro" id="IPR035996">
    <property type="entry name" value="4pyrrol_Methylase_sf"/>
</dbReference>
<dbReference type="InterPro" id="IPR014776">
    <property type="entry name" value="4pyrrole_Mease_sub2"/>
</dbReference>
<protein>
    <submittedName>
        <fullName evidence="16">Uroporphyrin-III C-methyltransferase/precorrin-2 dehydrogenase/sirohydrochlorin ferrochelatase</fullName>
        <ecNumber evidence="16">1.3.1.76</ecNumber>
        <ecNumber evidence="16">2.1.1.107</ecNumber>
        <ecNumber evidence="16">4.99.1.4</ecNumber>
    </submittedName>
</protein>
<dbReference type="Gene3D" id="3.40.50.720">
    <property type="entry name" value="NAD(P)-binding Rossmann-like Domain"/>
    <property type="match status" value="1"/>
</dbReference>
<name>A0ABV2RAA7_9CAUL</name>
<keyword evidence="3" id="KW-0169">Cobalamin biosynthesis</keyword>
<accession>A0ABV2RAA7</accession>
<comment type="pathway">
    <text evidence="12">Porphyrin-containing compound metabolism; siroheme biosynthesis; precorrin-2 from uroporphyrinogen III: step 1/1.</text>
</comment>
<comment type="pathway">
    <text evidence="1">Porphyrin-containing compound metabolism; siroheme biosynthesis; sirohydrochlorin from precorrin-2: step 1/1.</text>
</comment>
<evidence type="ECO:0000256" key="13">
    <source>
        <dbReference type="ARBA" id="ARBA00047561"/>
    </source>
</evidence>
<comment type="catalytic activity">
    <reaction evidence="13">
        <text>precorrin-2 + NAD(+) = sirohydrochlorin + NADH + 2 H(+)</text>
        <dbReference type="Rhea" id="RHEA:15613"/>
        <dbReference type="ChEBI" id="CHEBI:15378"/>
        <dbReference type="ChEBI" id="CHEBI:57540"/>
        <dbReference type="ChEBI" id="CHEBI:57945"/>
        <dbReference type="ChEBI" id="CHEBI:58351"/>
        <dbReference type="ChEBI" id="CHEBI:58827"/>
        <dbReference type="EC" id="1.3.1.76"/>
    </reaction>
</comment>
<keyword evidence="4 16" id="KW-0489">Methyltransferase</keyword>
<evidence type="ECO:0000256" key="2">
    <source>
        <dbReference type="ARBA" id="ARBA00005879"/>
    </source>
</evidence>
<keyword evidence="11" id="KW-0511">Multifunctional enzyme</keyword>
<dbReference type="PANTHER" id="PTHR45790">
    <property type="entry name" value="SIROHEME SYNTHASE-RELATED"/>
    <property type="match status" value="1"/>
</dbReference>
<dbReference type="SUPFAM" id="SSF75615">
    <property type="entry name" value="Siroheme synthase middle domains-like"/>
    <property type="match status" value="1"/>
</dbReference>
<dbReference type="InterPro" id="IPR006366">
    <property type="entry name" value="CobA/CysG_C"/>
</dbReference>
<dbReference type="Pfam" id="PF10414">
    <property type="entry name" value="CysG_dimeriser"/>
    <property type="match status" value="1"/>
</dbReference>
<keyword evidence="8" id="KW-0520">NAD</keyword>
<dbReference type="RefSeq" id="WP_354088434.1">
    <property type="nucleotide sequence ID" value="NZ_JBEPTF010000001.1"/>
</dbReference>
<keyword evidence="17" id="KW-1185">Reference proteome</keyword>
<dbReference type="Gene3D" id="1.10.8.210">
    <property type="entry name" value="Sirohaem synthase, dimerisation domain"/>
    <property type="match status" value="1"/>
</dbReference>
<dbReference type="InterPro" id="IPR037115">
    <property type="entry name" value="Sirohaem_synt_dimer_dom_sf"/>
</dbReference>
<dbReference type="CDD" id="cd11642">
    <property type="entry name" value="SUMT"/>
    <property type="match status" value="1"/>
</dbReference>
<evidence type="ECO:0000256" key="11">
    <source>
        <dbReference type="ARBA" id="ARBA00023268"/>
    </source>
</evidence>
<dbReference type="NCBIfam" id="TIGR01469">
    <property type="entry name" value="cobA_cysG_Cterm"/>
    <property type="match status" value="1"/>
</dbReference>
<dbReference type="InterPro" id="IPR000878">
    <property type="entry name" value="4pyrrol_Mease"/>
</dbReference>
<evidence type="ECO:0000256" key="8">
    <source>
        <dbReference type="ARBA" id="ARBA00023027"/>
    </source>
</evidence>
<proteinExistence type="inferred from homology"/>
<dbReference type="Gene3D" id="3.40.1010.10">
    <property type="entry name" value="Cobalt-precorrin-4 Transmethylase, Domain 1"/>
    <property type="match status" value="1"/>
</dbReference>
<dbReference type="NCBIfam" id="TIGR01470">
    <property type="entry name" value="cysG_Nterm"/>
    <property type="match status" value="1"/>
</dbReference>
<dbReference type="EC" id="4.99.1.4" evidence="16"/>
<dbReference type="EC" id="1.3.1.76" evidence="16"/>
<keyword evidence="5 16" id="KW-0808">Transferase</keyword>
<evidence type="ECO:0000256" key="12">
    <source>
        <dbReference type="ARBA" id="ARBA00025705"/>
    </source>
</evidence>
<evidence type="ECO:0000256" key="3">
    <source>
        <dbReference type="ARBA" id="ARBA00022573"/>
    </source>
</evidence>
<feature type="domain" description="Sirohaem synthase dimerisation" evidence="15">
    <location>
        <begin position="152"/>
        <end position="206"/>
    </location>
</feature>
<dbReference type="Gene3D" id="3.30.950.10">
    <property type="entry name" value="Methyltransferase, Cobalt-precorrin-4 Transmethylase, Domain 2"/>
    <property type="match status" value="1"/>
</dbReference>
<feature type="domain" description="Tetrapyrrole methylase" evidence="14">
    <location>
        <begin position="221"/>
        <end position="430"/>
    </location>
</feature>
<gene>
    <name evidence="16" type="ORF">ABIE19_001425</name>
</gene>
<organism evidence="16 17">
    <name type="scientific">Brevundimonas faecalis</name>
    <dbReference type="NCBI Taxonomy" id="947378"/>
    <lineage>
        <taxon>Bacteria</taxon>
        <taxon>Pseudomonadati</taxon>
        <taxon>Pseudomonadota</taxon>
        <taxon>Alphaproteobacteria</taxon>
        <taxon>Caulobacterales</taxon>
        <taxon>Caulobacteraceae</taxon>
        <taxon>Brevundimonas</taxon>
    </lineage>
</organism>
<evidence type="ECO:0000256" key="10">
    <source>
        <dbReference type="ARBA" id="ARBA00023244"/>
    </source>
</evidence>
<dbReference type="GO" id="GO:0004851">
    <property type="term" value="F:uroporphyrin-III C-methyltransferase activity"/>
    <property type="evidence" value="ECO:0007669"/>
    <property type="project" value="UniProtKB-EC"/>
</dbReference>
<dbReference type="InterPro" id="IPR036291">
    <property type="entry name" value="NAD(P)-bd_dom_sf"/>
</dbReference>
<reference evidence="16 17" key="1">
    <citation type="submission" date="2024-06" db="EMBL/GenBank/DDBJ databases">
        <title>Sorghum-associated microbial communities from plants grown in Nebraska, USA.</title>
        <authorList>
            <person name="Schachtman D."/>
        </authorList>
    </citation>
    <scope>NUCLEOTIDE SEQUENCE [LARGE SCALE GENOMIC DNA]</scope>
    <source>
        <strain evidence="16 17">2814</strain>
    </source>
</reference>
<dbReference type="SUPFAM" id="SSF53790">
    <property type="entry name" value="Tetrapyrrole methylase"/>
    <property type="match status" value="1"/>
</dbReference>
<evidence type="ECO:0000259" key="14">
    <source>
        <dbReference type="Pfam" id="PF00590"/>
    </source>
</evidence>
<evidence type="ECO:0000259" key="15">
    <source>
        <dbReference type="Pfam" id="PF10414"/>
    </source>
</evidence>
<dbReference type="InterPro" id="IPR012409">
    <property type="entry name" value="Sirohaem_synth"/>
</dbReference>
<dbReference type="SUPFAM" id="SSF51735">
    <property type="entry name" value="NAD(P)-binding Rossmann-fold domains"/>
    <property type="match status" value="1"/>
</dbReference>
<comment type="caution">
    <text evidence="16">The sequence shown here is derived from an EMBL/GenBank/DDBJ whole genome shotgun (WGS) entry which is preliminary data.</text>
</comment>
<dbReference type="PROSITE" id="PS00839">
    <property type="entry name" value="SUMT_1"/>
    <property type="match status" value="1"/>
</dbReference>
<evidence type="ECO:0000256" key="9">
    <source>
        <dbReference type="ARBA" id="ARBA00023239"/>
    </source>
</evidence>
<evidence type="ECO:0000256" key="5">
    <source>
        <dbReference type="ARBA" id="ARBA00022679"/>
    </source>
</evidence>
<keyword evidence="7 16" id="KW-0560">Oxidoreductase</keyword>
<keyword evidence="9 16" id="KW-0456">Lyase</keyword>
<dbReference type="EMBL" id="JBEPTF010000001">
    <property type="protein sequence ID" value="MET4683516.1"/>
    <property type="molecule type" value="Genomic_DNA"/>
</dbReference>
<dbReference type="NCBIfam" id="NF004790">
    <property type="entry name" value="PRK06136.1"/>
    <property type="match status" value="1"/>
</dbReference>
<dbReference type="InterPro" id="IPR003043">
    <property type="entry name" value="Uropor_MeTrfase_CS"/>
</dbReference>
<sequence length="467" mass="49402">MRVFLASIPLDGARVVVVGSGEPALAKLRLFLDSPAELLWFAPDGLPSPLEIPAGAPAPVTRRPDFADLIDARLVFIAVNDIVKAHAVAKTARALGAQVNIVDQPDSSDFHTPALIDRDEVVVAVATGGSAPILARDLRSRIEGVLPQGVASVARLAGDLRRTVKESVPDFMARRRFWEKAFRGPAADLAAEGRMAEARREMVRLLNAAAAPHETPPQGLVHIVGAGPGDPELLTLKALRALQDADVIIHDRLVSSEILDRARRDARRIYVGKSRGDHSVPQDEIERLMIEEARAGHRVVRLKGGDPFVFGRGGEELEAMRAAGIETIVVPGVTAALACAASTGLPLTHRDHAQAVTFVTGQPKPGGVDADWSRLAAPNHTLAVYMGAGQAERIAADLLAAGRDGATPVVVIENGSRPDQRVVKGRLDRLGALVARLDLTGPALLFIGETAALAVSDDQPALSEVAA</sequence>
<dbReference type="NCBIfam" id="NF007922">
    <property type="entry name" value="PRK10637.1"/>
    <property type="match status" value="1"/>
</dbReference>
<dbReference type="Pfam" id="PF13241">
    <property type="entry name" value="NAD_binding_7"/>
    <property type="match status" value="1"/>
</dbReference>
<evidence type="ECO:0000256" key="4">
    <source>
        <dbReference type="ARBA" id="ARBA00022603"/>
    </source>
</evidence>
<evidence type="ECO:0000256" key="7">
    <source>
        <dbReference type="ARBA" id="ARBA00023002"/>
    </source>
</evidence>
<dbReference type="Pfam" id="PF00590">
    <property type="entry name" value="TP_methylase"/>
    <property type="match status" value="1"/>
</dbReference>
<dbReference type="EC" id="2.1.1.107" evidence="16"/>
<evidence type="ECO:0000256" key="1">
    <source>
        <dbReference type="ARBA" id="ARBA00005010"/>
    </source>
</evidence>
<evidence type="ECO:0000256" key="6">
    <source>
        <dbReference type="ARBA" id="ARBA00022691"/>
    </source>
</evidence>
<keyword evidence="10" id="KW-0627">Porphyrin biosynthesis</keyword>
<keyword evidence="6" id="KW-0949">S-adenosyl-L-methionine</keyword>
<dbReference type="GO" id="GO:0043115">
    <property type="term" value="F:precorrin-2 dehydrogenase activity"/>
    <property type="evidence" value="ECO:0007669"/>
    <property type="project" value="UniProtKB-EC"/>
</dbReference>
<evidence type="ECO:0000313" key="17">
    <source>
        <dbReference type="Proteomes" id="UP001549313"/>
    </source>
</evidence>
<dbReference type="PIRSF" id="PIRSF036426">
    <property type="entry name" value="Sirohaem_synth"/>
    <property type="match status" value="1"/>
</dbReference>
<dbReference type="InterPro" id="IPR014777">
    <property type="entry name" value="4pyrrole_Mease_sub1"/>
</dbReference>
<dbReference type="InterPro" id="IPR019478">
    <property type="entry name" value="Sirohaem_synthase_dimer_dom"/>
</dbReference>
<dbReference type="PANTHER" id="PTHR45790:SF3">
    <property type="entry name" value="S-ADENOSYL-L-METHIONINE-DEPENDENT UROPORPHYRINOGEN III METHYLTRANSFERASE, CHLOROPLASTIC"/>
    <property type="match status" value="1"/>
</dbReference>
<evidence type="ECO:0000313" key="16">
    <source>
        <dbReference type="EMBL" id="MET4683516.1"/>
    </source>
</evidence>
<comment type="similarity">
    <text evidence="2">Belongs to the precorrin methyltransferase family.</text>
</comment>
<dbReference type="Proteomes" id="UP001549313">
    <property type="component" value="Unassembled WGS sequence"/>
</dbReference>
<dbReference type="GO" id="GO:0032259">
    <property type="term" value="P:methylation"/>
    <property type="evidence" value="ECO:0007669"/>
    <property type="project" value="UniProtKB-KW"/>
</dbReference>
<dbReference type="Gene3D" id="3.30.160.110">
    <property type="entry name" value="Siroheme synthase, domain 2"/>
    <property type="match status" value="1"/>
</dbReference>
<dbReference type="GO" id="GO:0051266">
    <property type="term" value="F:sirohydrochlorin ferrochelatase activity"/>
    <property type="evidence" value="ECO:0007669"/>
    <property type="project" value="UniProtKB-EC"/>
</dbReference>